<name>A0A0C9Y3R2_9AGAM</name>
<keyword evidence="2" id="KW-1185">Reference proteome</keyword>
<dbReference type="Proteomes" id="UP000054018">
    <property type="component" value="Unassembled WGS sequence"/>
</dbReference>
<reference evidence="2" key="2">
    <citation type="submission" date="2015-01" db="EMBL/GenBank/DDBJ databases">
        <title>Evolutionary Origins and Diversification of the Mycorrhizal Mutualists.</title>
        <authorList>
            <consortium name="DOE Joint Genome Institute"/>
            <consortium name="Mycorrhizal Genomics Consortium"/>
            <person name="Kohler A."/>
            <person name="Kuo A."/>
            <person name="Nagy L.G."/>
            <person name="Floudas D."/>
            <person name="Copeland A."/>
            <person name="Barry K.W."/>
            <person name="Cichocki N."/>
            <person name="Veneault-Fourrey C."/>
            <person name="LaButti K."/>
            <person name="Lindquist E.A."/>
            <person name="Lipzen A."/>
            <person name="Lundell T."/>
            <person name="Morin E."/>
            <person name="Murat C."/>
            <person name="Riley R."/>
            <person name="Ohm R."/>
            <person name="Sun H."/>
            <person name="Tunlid A."/>
            <person name="Henrissat B."/>
            <person name="Grigoriev I.V."/>
            <person name="Hibbett D.S."/>
            <person name="Martin F."/>
        </authorList>
    </citation>
    <scope>NUCLEOTIDE SEQUENCE [LARGE SCALE GENOMIC DNA]</scope>
    <source>
        <strain evidence="2">441</strain>
    </source>
</reference>
<sequence length="71" mass="7959">MRIAMLQQSRRPWESYCRCEYENCSLGLLATTLAAILLEHWVVASTPTNDVATVGPRSAAFYLIVPGECRQ</sequence>
<organism evidence="1 2">
    <name type="scientific">Pisolithus microcarpus 441</name>
    <dbReference type="NCBI Taxonomy" id="765257"/>
    <lineage>
        <taxon>Eukaryota</taxon>
        <taxon>Fungi</taxon>
        <taxon>Dikarya</taxon>
        <taxon>Basidiomycota</taxon>
        <taxon>Agaricomycotina</taxon>
        <taxon>Agaricomycetes</taxon>
        <taxon>Agaricomycetidae</taxon>
        <taxon>Boletales</taxon>
        <taxon>Sclerodermatineae</taxon>
        <taxon>Pisolithaceae</taxon>
        <taxon>Pisolithus</taxon>
    </lineage>
</organism>
<protein>
    <submittedName>
        <fullName evidence="1">Unplaced genomic scaffold scaffold_102, whole genome shotgun sequence</fullName>
    </submittedName>
</protein>
<evidence type="ECO:0000313" key="2">
    <source>
        <dbReference type="Proteomes" id="UP000054018"/>
    </source>
</evidence>
<dbReference type="EMBL" id="KN833786">
    <property type="protein sequence ID" value="KIK19335.1"/>
    <property type="molecule type" value="Genomic_DNA"/>
</dbReference>
<evidence type="ECO:0000313" key="1">
    <source>
        <dbReference type="EMBL" id="KIK19335.1"/>
    </source>
</evidence>
<dbReference type="HOGENOM" id="CLU_2740963_0_0_1"/>
<proteinExistence type="predicted"/>
<gene>
    <name evidence="1" type="ORF">PISMIDRAFT_683302</name>
</gene>
<reference evidence="1 2" key="1">
    <citation type="submission" date="2014-04" db="EMBL/GenBank/DDBJ databases">
        <authorList>
            <consortium name="DOE Joint Genome Institute"/>
            <person name="Kuo A."/>
            <person name="Kohler A."/>
            <person name="Costa M.D."/>
            <person name="Nagy L.G."/>
            <person name="Floudas D."/>
            <person name="Copeland A."/>
            <person name="Barry K.W."/>
            <person name="Cichocki N."/>
            <person name="Veneault-Fourrey C."/>
            <person name="LaButti K."/>
            <person name="Lindquist E.A."/>
            <person name="Lipzen A."/>
            <person name="Lundell T."/>
            <person name="Morin E."/>
            <person name="Murat C."/>
            <person name="Sun H."/>
            <person name="Tunlid A."/>
            <person name="Henrissat B."/>
            <person name="Grigoriev I.V."/>
            <person name="Hibbett D.S."/>
            <person name="Martin F."/>
            <person name="Nordberg H.P."/>
            <person name="Cantor M.N."/>
            <person name="Hua S.X."/>
        </authorList>
    </citation>
    <scope>NUCLEOTIDE SEQUENCE [LARGE SCALE GENOMIC DNA]</scope>
    <source>
        <strain evidence="1 2">441</strain>
    </source>
</reference>
<accession>A0A0C9Y3R2</accession>
<dbReference type="AlphaFoldDB" id="A0A0C9Y3R2"/>